<evidence type="ECO:0000313" key="2">
    <source>
        <dbReference type="Proteomes" id="UP000299102"/>
    </source>
</evidence>
<accession>A0A4C1ZH32</accession>
<proteinExistence type="predicted"/>
<evidence type="ECO:0000313" key="1">
    <source>
        <dbReference type="EMBL" id="GBP87806.1"/>
    </source>
</evidence>
<dbReference type="AlphaFoldDB" id="A0A4C1ZH32"/>
<gene>
    <name evidence="1" type="ORF">EVAR_103703_1</name>
</gene>
<name>A0A4C1ZH32_EUMVA</name>
<organism evidence="1 2">
    <name type="scientific">Eumeta variegata</name>
    <name type="common">Bagworm moth</name>
    <name type="synonym">Eumeta japonica</name>
    <dbReference type="NCBI Taxonomy" id="151549"/>
    <lineage>
        <taxon>Eukaryota</taxon>
        <taxon>Metazoa</taxon>
        <taxon>Ecdysozoa</taxon>
        <taxon>Arthropoda</taxon>
        <taxon>Hexapoda</taxon>
        <taxon>Insecta</taxon>
        <taxon>Pterygota</taxon>
        <taxon>Neoptera</taxon>
        <taxon>Endopterygota</taxon>
        <taxon>Lepidoptera</taxon>
        <taxon>Glossata</taxon>
        <taxon>Ditrysia</taxon>
        <taxon>Tineoidea</taxon>
        <taxon>Psychidae</taxon>
        <taxon>Oiketicinae</taxon>
        <taxon>Eumeta</taxon>
    </lineage>
</organism>
<comment type="caution">
    <text evidence="1">The sequence shown here is derived from an EMBL/GenBank/DDBJ whole genome shotgun (WGS) entry which is preliminary data.</text>
</comment>
<sequence length="103" mass="11630">MEVNGQYPTSSTYRLKINLKSYPKNISTTLKKFKVNIQQKNSKFNATAIKPMFTDRVKLVERASARRRRAGRPPGSTLDITLNQITNTGSIACLFIRNYSGCT</sequence>
<protein>
    <submittedName>
        <fullName evidence="1">Uncharacterized protein</fullName>
    </submittedName>
</protein>
<keyword evidence="2" id="KW-1185">Reference proteome</keyword>
<dbReference type="EMBL" id="BGZK01001887">
    <property type="protein sequence ID" value="GBP87806.1"/>
    <property type="molecule type" value="Genomic_DNA"/>
</dbReference>
<dbReference type="Proteomes" id="UP000299102">
    <property type="component" value="Unassembled WGS sequence"/>
</dbReference>
<reference evidence="1 2" key="1">
    <citation type="journal article" date="2019" name="Commun. Biol.">
        <title>The bagworm genome reveals a unique fibroin gene that provides high tensile strength.</title>
        <authorList>
            <person name="Kono N."/>
            <person name="Nakamura H."/>
            <person name="Ohtoshi R."/>
            <person name="Tomita M."/>
            <person name="Numata K."/>
            <person name="Arakawa K."/>
        </authorList>
    </citation>
    <scope>NUCLEOTIDE SEQUENCE [LARGE SCALE GENOMIC DNA]</scope>
</reference>